<feature type="compositionally biased region" description="Basic and acidic residues" evidence="2">
    <location>
        <begin position="261"/>
        <end position="270"/>
    </location>
</feature>
<feature type="region of interest" description="Disordered" evidence="2">
    <location>
        <begin position="196"/>
        <end position="423"/>
    </location>
</feature>
<reference evidence="3 4" key="1">
    <citation type="submission" date="2023-01" db="EMBL/GenBank/DDBJ databases">
        <title>Analysis of 21 Apiospora genomes using comparative genomics revels a genus with tremendous synthesis potential of carbohydrate active enzymes and secondary metabolites.</title>
        <authorList>
            <person name="Sorensen T."/>
        </authorList>
    </citation>
    <scope>NUCLEOTIDE SEQUENCE [LARGE SCALE GENOMIC DNA]</scope>
    <source>
        <strain evidence="3 4">CBS 20057</strain>
    </source>
</reference>
<feature type="coiled-coil region" evidence="1">
    <location>
        <begin position="637"/>
        <end position="682"/>
    </location>
</feature>
<evidence type="ECO:0000313" key="3">
    <source>
        <dbReference type="EMBL" id="KAK8035702.1"/>
    </source>
</evidence>
<feature type="coiled-coil region" evidence="1">
    <location>
        <begin position="562"/>
        <end position="596"/>
    </location>
</feature>
<dbReference type="EMBL" id="JAQQWI010000005">
    <property type="protein sequence ID" value="KAK8035702.1"/>
    <property type="molecule type" value="Genomic_DNA"/>
</dbReference>
<keyword evidence="4" id="KW-1185">Reference proteome</keyword>
<keyword evidence="1" id="KW-0175">Coiled coil</keyword>
<evidence type="ECO:0000256" key="2">
    <source>
        <dbReference type="SAM" id="MobiDB-lite"/>
    </source>
</evidence>
<proteinExistence type="predicted"/>
<name>A0ABR1SMY5_9PEZI</name>
<sequence>MAKFINVAHSEHSPNTGGGTPTAPRASGVRPDNYSRFHLSGFSFYHGEPMDTHQAVRDFLQKPAFMPWRKSRGEVDSYLRFETTLRVLFEAVIFFEEFWGRRGFWAKIRTLLKLDNTVSADTLEDAVKLYCDGRRHCLAKVPKPGKPPNKIAELAEIVDRFRPGEHAPIPKADWARREDKWRSKLYYVLTNQGVHSQQVQDGSCHPVLLDPLPSPLSASPRSETQRRDRFETRPRSPPRRPSSPSRRPPSPPRRSSLDQPRQPREIEAPRGPKAGLPPKPPAPARSKEPTPAAKEKATTPTAPATHQRELPAKSTAETVSREPEPTHSVQSLDELVDTYKHPSDPVENPRKRSRDEPPEGADTPNKRLAAEPTGSSPRPGRPTVPPIETQQPLYENTCSRFESTVAEDTPATQEPQRNEKVAVVEGNDEMILDAIEVAVGPEKLSTESMTPAHTSGQNNDTAMTKVADRVRSPDAMSDSLFVEKTELPVEGAAEPVDAIRELLLCLEQRQVRLEALEASADSQKKLMETWAADRKRIAELEAQLGGGRASDARQFQSLHDKAKKHSEQLKQQSSVNQQVEERVEATAREVREVKTTLGHYISDAGRARIEDASVASEATAQVREELWQKCETDGELFRQTNRAVEEVKKQMAEADLQNGQQFAEVERRSQEVQRQFSDVEDRLQHQIDQHAGVCRDQWERHSSACQVQRAGSDDSTETRLAELQRQLGQVQDALQAREAIDRAAPPPPPPAPIVTSFNGALSNGVDPGVLSSLDTGTFLDTMYYEMSKLRTAMRTRIRAMDVEGVPDEDDSKLAVSDISYELGRVLDVARKRINKL</sequence>
<comment type="caution">
    <text evidence="3">The sequence shown here is derived from an EMBL/GenBank/DDBJ whole genome shotgun (WGS) entry which is preliminary data.</text>
</comment>
<protein>
    <submittedName>
        <fullName evidence="3">Uncharacterized protein</fullName>
    </submittedName>
</protein>
<accession>A0ABR1SMY5</accession>
<dbReference type="Proteomes" id="UP001396898">
    <property type="component" value="Unassembled WGS sequence"/>
</dbReference>
<feature type="compositionally biased region" description="Low complexity" evidence="2">
    <location>
        <begin position="208"/>
        <end position="222"/>
    </location>
</feature>
<feature type="compositionally biased region" description="Basic and acidic residues" evidence="2">
    <location>
        <begin position="337"/>
        <end position="357"/>
    </location>
</feature>
<feature type="compositionally biased region" description="Basic and acidic residues" evidence="2">
    <location>
        <begin position="285"/>
        <end position="297"/>
    </location>
</feature>
<feature type="compositionally biased region" description="Polar residues" evidence="2">
    <location>
        <begin position="388"/>
        <end position="402"/>
    </location>
</feature>
<evidence type="ECO:0000313" key="4">
    <source>
        <dbReference type="Proteomes" id="UP001396898"/>
    </source>
</evidence>
<feature type="compositionally biased region" description="Basic and acidic residues" evidence="2">
    <location>
        <begin position="223"/>
        <end position="234"/>
    </location>
</feature>
<gene>
    <name evidence="3" type="ORF">PG991_001775</name>
</gene>
<organism evidence="3 4">
    <name type="scientific">Apiospora marii</name>
    <dbReference type="NCBI Taxonomy" id="335849"/>
    <lineage>
        <taxon>Eukaryota</taxon>
        <taxon>Fungi</taxon>
        <taxon>Dikarya</taxon>
        <taxon>Ascomycota</taxon>
        <taxon>Pezizomycotina</taxon>
        <taxon>Sordariomycetes</taxon>
        <taxon>Xylariomycetidae</taxon>
        <taxon>Amphisphaeriales</taxon>
        <taxon>Apiosporaceae</taxon>
        <taxon>Apiospora</taxon>
    </lineage>
</organism>
<evidence type="ECO:0000256" key="1">
    <source>
        <dbReference type="SAM" id="Coils"/>
    </source>
</evidence>